<dbReference type="Proteomes" id="UP000003505">
    <property type="component" value="Unassembled WGS sequence"/>
</dbReference>
<evidence type="ECO:0000256" key="1">
    <source>
        <dbReference type="SAM" id="Phobius"/>
    </source>
</evidence>
<name>C9LYE0_SELS3</name>
<feature type="transmembrane region" description="Helical" evidence="1">
    <location>
        <begin position="44"/>
        <end position="71"/>
    </location>
</feature>
<reference evidence="3 4" key="1">
    <citation type="submission" date="2009-09" db="EMBL/GenBank/DDBJ databases">
        <authorList>
            <person name="Weinstock G."/>
            <person name="Sodergren E."/>
            <person name="Clifton S."/>
            <person name="Fulton L."/>
            <person name="Fulton B."/>
            <person name="Courtney L."/>
            <person name="Fronick C."/>
            <person name="Harrison M."/>
            <person name="Strong C."/>
            <person name="Farmer C."/>
            <person name="Delahaunty K."/>
            <person name="Markovic C."/>
            <person name="Hall O."/>
            <person name="Minx P."/>
            <person name="Tomlinson C."/>
            <person name="Mitreva M."/>
            <person name="Nelson J."/>
            <person name="Hou S."/>
            <person name="Wollam A."/>
            <person name="Pepin K.H."/>
            <person name="Johnson M."/>
            <person name="Bhonagiri V."/>
            <person name="Nash W.E."/>
            <person name="Warren W."/>
            <person name="Chinwalla A."/>
            <person name="Mardis E.R."/>
            <person name="Wilson R.K."/>
        </authorList>
    </citation>
    <scope>NUCLEOTIDE SEQUENCE [LARGE SCALE GENOMIC DNA]</scope>
    <source>
        <strain evidence="4">ATCC 35185 / DSM 20758 / VPI D19B-28</strain>
    </source>
</reference>
<sequence length="72" mass="7440">MEKGKPYLRLLLVRAVACSVAAATVAVAAAFAAMRTAPFTHGGVLSVAVCVRLAFAVVLRMSFAVSFAVVLT</sequence>
<accession>C9LYE0</accession>
<evidence type="ECO:0000313" key="3">
    <source>
        <dbReference type="EMBL" id="EEX76113.1"/>
    </source>
</evidence>
<feature type="chain" id="PRO_5002997542" evidence="2">
    <location>
        <begin position="29"/>
        <end position="72"/>
    </location>
</feature>
<evidence type="ECO:0000313" key="4">
    <source>
        <dbReference type="Proteomes" id="UP000003505"/>
    </source>
</evidence>
<proteinExistence type="predicted"/>
<keyword evidence="1" id="KW-0812">Transmembrane</keyword>
<comment type="caution">
    <text evidence="3">The sequence shown here is derived from an EMBL/GenBank/DDBJ whole genome shotgun (WGS) entry which is preliminary data.</text>
</comment>
<organism evidence="3 4">
    <name type="scientific">Selenomonas sputigena (strain ATCC 35185 / DSM 20758 / CCUG 44933 / VPI D19B-28)</name>
    <dbReference type="NCBI Taxonomy" id="546271"/>
    <lineage>
        <taxon>Bacteria</taxon>
        <taxon>Bacillati</taxon>
        <taxon>Bacillota</taxon>
        <taxon>Negativicutes</taxon>
        <taxon>Selenomonadales</taxon>
        <taxon>Selenomonadaceae</taxon>
        <taxon>Selenomonas</taxon>
    </lineage>
</organism>
<dbReference type="RefSeq" id="WP_006193865.1">
    <property type="nucleotide sequence ID" value="NZ_GG698598.1"/>
</dbReference>
<keyword evidence="2" id="KW-0732">Signal</keyword>
<gene>
    <name evidence="3" type="ORF">SELSPUOL_02500</name>
</gene>
<feature type="signal peptide" evidence="2">
    <location>
        <begin position="1"/>
        <end position="28"/>
    </location>
</feature>
<feature type="non-terminal residue" evidence="3">
    <location>
        <position position="72"/>
    </location>
</feature>
<dbReference type="EMBL" id="ACKP02000052">
    <property type="protein sequence ID" value="EEX76113.1"/>
    <property type="molecule type" value="Genomic_DNA"/>
</dbReference>
<protein>
    <submittedName>
        <fullName evidence="3">Uncharacterized protein</fullName>
    </submittedName>
</protein>
<dbReference type="AlphaFoldDB" id="C9LYE0"/>
<evidence type="ECO:0000256" key="2">
    <source>
        <dbReference type="SAM" id="SignalP"/>
    </source>
</evidence>
<keyword evidence="1" id="KW-1133">Transmembrane helix</keyword>
<keyword evidence="1" id="KW-0472">Membrane</keyword>